<gene>
    <name evidence="10" type="primary">thiC</name>
    <name evidence="11" type="ORF">CSCA_2729</name>
</gene>
<evidence type="ECO:0000313" key="11">
    <source>
        <dbReference type="EMBL" id="AKA69854.1"/>
    </source>
</evidence>
<feature type="binding site" evidence="10">
    <location>
        <position position="265"/>
    </location>
    <ligand>
        <name>substrate</name>
    </ligand>
</feature>
<comment type="similarity">
    <text evidence="10">Belongs to the ThiC family.</text>
</comment>
<dbReference type="FunFam" id="3.20.20.540:FF:000001">
    <property type="entry name" value="Phosphomethylpyrimidine synthase"/>
    <property type="match status" value="1"/>
</dbReference>
<dbReference type="GO" id="GO:0051539">
    <property type="term" value="F:4 iron, 4 sulfur cluster binding"/>
    <property type="evidence" value="ECO:0007669"/>
    <property type="project" value="UniProtKB-KW"/>
</dbReference>
<dbReference type="UniPathway" id="UPA00060"/>
<dbReference type="Gene3D" id="6.10.250.620">
    <property type="match status" value="1"/>
</dbReference>
<dbReference type="Pfam" id="PF01964">
    <property type="entry name" value="ThiC_Rad_SAM"/>
    <property type="match status" value="1"/>
</dbReference>
<keyword evidence="12" id="KW-1185">Reference proteome</keyword>
<name>A0A0E3JP07_CLOSL</name>
<dbReference type="KEGG" id="csq:CSCA_2729"/>
<evidence type="ECO:0000256" key="10">
    <source>
        <dbReference type="HAMAP-Rule" id="MF_00089"/>
    </source>
</evidence>
<dbReference type="HOGENOM" id="CLU_013181_2_1_9"/>
<comment type="catalytic activity">
    <reaction evidence="10">
        <text>5-amino-1-(5-phospho-beta-D-ribosyl)imidazole + S-adenosyl-L-methionine = 4-amino-2-methyl-5-(phosphooxymethyl)pyrimidine + CO + 5'-deoxyadenosine + formate + L-methionine + 3 H(+)</text>
        <dbReference type="Rhea" id="RHEA:24840"/>
        <dbReference type="ChEBI" id="CHEBI:15378"/>
        <dbReference type="ChEBI" id="CHEBI:15740"/>
        <dbReference type="ChEBI" id="CHEBI:17245"/>
        <dbReference type="ChEBI" id="CHEBI:17319"/>
        <dbReference type="ChEBI" id="CHEBI:57844"/>
        <dbReference type="ChEBI" id="CHEBI:58354"/>
        <dbReference type="ChEBI" id="CHEBI:59789"/>
        <dbReference type="ChEBI" id="CHEBI:137981"/>
        <dbReference type="EC" id="4.1.99.17"/>
    </reaction>
</comment>
<keyword evidence="8 10" id="KW-0411">Iron-sulfur</keyword>
<evidence type="ECO:0000256" key="4">
    <source>
        <dbReference type="ARBA" id="ARBA00022723"/>
    </source>
</evidence>
<comment type="pathway">
    <text evidence="10">Cofactor biosynthesis; thiamine diphosphate biosynthesis.</text>
</comment>
<dbReference type="InterPro" id="IPR038521">
    <property type="entry name" value="ThiC/Bza_core_dom"/>
</dbReference>
<dbReference type="EMBL" id="CP009933">
    <property type="protein sequence ID" value="AKA69854.1"/>
    <property type="molecule type" value="Genomic_DNA"/>
</dbReference>
<evidence type="ECO:0000256" key="7">
    <source>
        <dbReference type="ARBA" id="ARBA00023004"/>
    </source>
</evidence>
<feature type="binding site" evidence="10">
    <location>
        <position position="412"/>
    </location>
    <ligand>
        <name>[4Fe-4S] cluster</name>
        <dbReference type="ChEBI" id="CHEBI:49883"/>
        <note>4Fe-4S-S-AdoMet</note>
    </ligand>
</feature>
<dbReference type="EC" id="4.1.99.17" evidence="10"/>
<feature type="binding site" evidence="10">
    <location>
        <position position="269"/>
    </location>
    <ligand>
        <name>Zn(2+)</name>
        <dbReference type="ChEBI" id="CHEBI:29105"/>
    </ligand>
</feature>
<feature type="binding site" evidence="10">
    <location>
        <position position="69"/>
    </location>
    <ligand>
        <name>substrate</name>
    </ligand>
</feature>
<keyword evidence="6 10" id="KW-0784">Thiamine biosynthesis</keyword>
<dbReference type="GO" id="GO:0009229">
    <property type="term" value="P:thiamine diphosphate biosynthetic process"/>
    <property type="evidence" value="ECO:0007669"/>
    <property type="project" value="UniProtKB-UniRule"/>
</dbReference>
<dbReference type="Proteomes" id="UP000033115">
    <property type="component" value="Chromosome"/>
</dbReference>
<dbReference type="GO" id="GO:0009228">
    <property type="term" value="P:thiamine biosynthetic process"/>
    <property type="evidence" value="ECO:0007669"/>
    <property type="project" value="UniProtKB-UniRule"/>
</dbReference>
<dbReference type="NCBIfam" id="TIGR00190">
    <property type="entry name" value="thiC"/>
    <property type="match status" value="1"/>
</dbReference>
<dbReference type="RefSeq" id="WP_029161553.1">
    <property type="nucleotide sequence ID" value="NZ_CP009933.1"/>
</dbReference>
<keyword evidence="2 10" id="KW-0004">4Fe-4S</keyword>
<proteinExistence type="inferred from homology"/>
<feature type="binding site" evidence="10">
    <location>
        <position position="292"/>
    </location>
    <ligand>
        <name>substrate</name>
    </ligand>
</feature>
<keyword evidence="3 10" id="KW-0949">S-adenosyl-L-methionine</keyword>
<feature type="binding site" evidence="10">
    <location>
        <position position="163"/>
    </location>
    <ligand>
        <name>substrate</name>
    </ligand>
</feature>
<evidence type="ECO:0000256" key="8">
    <source>
        <dbReference type="ARBA" id="ARBA00023014"/>
    </source>
</evidence>
<dbReference type="PANTHER" id="PTHR30557:SF1">
    <property type="entry name" value="PHOSPHOMETHYLPYRIMIDINE SYNTHASE, CHLOROPLASTIC"/>
    <property type="match status" value="1"/>
</dbReference>
<accession>A0A0E3JP07</accession>
<feature type="binding site" evidence="10">
    <location>
        <position position="416"/>
    </location>
    <ligand>
        <name>[4Fe-4S] cluster</name>
        <dbReference type="ChEBI" id="CHEBI:49883"/>
        <note>4Fe-4S-S-AdoMet</note>
    </ligand>
</feature>
<dbReference type="SFLD" id="SFLDS00113">
    <property type="entry name" value="Radical_SAM_Phosphomethylpyrim"/>
    <property type="match status" value="1"/>
</dbReference>
<evidence type="ECO:0000256" key="2">
    <source>
        <dbReference type="ARBA" id="ARBA00022485"/>
    </source>
</evidence>
<dbReference type="InterPro" id="IPR002817">
    <property type="entry name" value="ThiC/BzaA/B"/>
</dbReference>
<dbReference type="AlphaFoldDB" id="A0A0E3JP07"/>
<comment type="cofactor">
    <cofactor evidence="10">
        <name>[4Fe-4S] cluster</name>
        <dbReference type="ChEBI" id="CHEBI:49883"/>
    </cofactor>
    <text evidence="10">Binds 1 [4Fe-4S] cluster per subunit. The cluster is coordinated with 3 cysteines and an exchangeable S-adenosyl-L-methionine.</text>
</comment>
<evidence type="ECO:0000256" key="6">
    <source>
        <dbReference type="ARBA" id="ARBA00022977"/>
    </source>
</evidence>
<feature type="binding site" evidence="10">
    <location>
        <position position="333"/>
    </location>
    <ligand>
        <name>Zn(2+)</name>
        <dbReference type="ChEBI" id="CHEBI:29105"/>
    </ligand>
</feature>
<feature type="binding site" evidence="10">
    <location>
        <position position="409"/>
    </location>
    <ligand>
        <name>[4Fe-4S] cluster</name>
        <dbReference type="ChEBI" id="CHEBI:49883"/>
        <note>4Fe-4S-S-AdoMet</note>
    </ligand>
</feature>
<dbReference type="PANTHER" id="PTHR30557">
    <property type="entry name" value="THIAMINE BIOSYNTHESIS PROTEIN THIC"/>
    <property type="match status" value="1"/>
</dbReference>
<evidence type="ECO:0000256" key="3">
    <source>
        <dbReference type="ARBA" id="ARBA00022691"/>
    </source>
</evidence>
<dbReference type="GO" id="GO:0005829">
    <property type="term" value="C:cytosol"/>
    <property type="evidence" value="ECO:0007669"/>
    <property type="project" value="TreeGrafter"/>
</dbReference>
<feature type="binding site" evidence="10">
    <location>
        <position position="98"/>
    </location>
    <ligand>
        <name>substrate</name>
    </ligand>
</feature>
<dbReference type="InterPro" id="IPR037509">
    <property type="entry name" value="ThiC"/>
</dbReference>
<dbReference type="GO" id="GO:0070284">
    <property type="term" value="F:phosphomethylpyrimidine synthase activity"/>
    <property type="evidence" value="ECO:0007669"/>
    <property type="project" value="UniProtKB-EC"/>
</dbReference>
<keyword evidence="5 10" id="KW-0862">Zinc</keyword>
<organism evidence="11 12">
    <name type="scientific">Clostridium scatologenes</name>
    <dbReference type="NCBI Taxonomy" id="1548"/>
    <lineage>
        <taxon>Bacteria</taxon>
        <taxon>Bacillati</taxon>
        <taxon>Bacillota</taxon>
        <taxon>Clostridia</taxon>
        <taxon>Eubacteriales</taxon>
        <taxon>Clostridiaceae</taxon>
        <taxon>Clostridium</taxon>
    </lineage>
</organism>
<protein>
    <recommendedName>
        <fullName evidence="10">Phosphomethylpyrimidine synthase</fullName>
        <ecNumber evidence="10">4.1.99.17</ecNumber>
    </recommendedName>
    <alternativeName>
        <fullName evidence="10">Hydroxymethylpyrimidine phosphate synthase</fullName>
        <shortName evidence="10">HMP-P synthase</shortName>
        <shortName evidence="10">HMP-phosphate synthase</shortName>
        <shortName evidence="10">HMPP synthase</shortName>
    </alternativeName>
    <alternativeName>
        <fullName evidence="10">Thiamine biosynthesis protein ThiC</fullName>
    </alternativeName>
</protein>
<evidence type="ECO:0000256" key="9">
    <source>
        <dbReference type="ARBA" id="ARBA00023239"/>
    </source>
</evidence>
<dbReference type="Gene3D" id="3.20.20.540">
    <property type="entry name" value="Radical SAM ThiC family, central domain"/>
    <property type="match status" value="1"/>
</dbReference>
<dbReference type="GO" id="GO:0008270">
    <property type="term" value="F:zinc ion binding"/>
    <property type="evidence" value="ECO:0007669"/>
    <property type="project" value="UniProtKB-UniRule"/>
</dbReference>
<keyword evidence="7 10" id="KW-0408">Iron</keyword>
<evidence type="ECO:0000256" key="1">
    <source>
        <dbReference type="ARBA" id="ARBA00003175"/>
    </source>
</evidence>
<feature type="binding site" evidence="10">
    <location>
        <begin position="185"/>
        <end position="187"/>
    </location>
    <ligand>
        <name>substrate</name>
    </ligand>
</feature>
<evidence type="ECO:0000313" key="12">
    <source>
        <dbReference type="Proteomes" id="UP000033115"/>
    </source>
</evidence>
<feature type="binding site" evidence="10">
    <location>
        <position position="127"/>
    </location>
    <ligand>
        <name>substrate</name>
    </ligand>
</feature>
<sequence>MNYTTQMDAAKKGIITKEMKIVADKENMETLQLMELVAQGAVVIPANKNHNALDPEGVGQGLKTKINVNLGISKDCNCVDDELEKARVALKMKAEAIMDLSCFGKTEEFRTKLVEMSPAMIGTVPMYDAVGFYDKELKDITEEELLGVIEKHAQNGVDFMTIHAGINRETAAVFKRNERLMNIVSRGGALIYAWMELNGKENPFYKHFDKVLDICEKYDVTISLGDACRPGAIKDSTDASQIKELMTLGELAKRAWKRNVQVMIEGPGHMSLDEIKANMQLEKKLCHNAPFYVLGPLVTDIAPGYDHITSAIGGAIAASSGADFLCYVTPAEHLRLPNLEDMKEGIIATKIAAHAGDIAKGIKGARDLDNAMSKARRELNWEKIFNLSIDPEKARRYREESKPEDEHTCTMCGKMCAVRNMNKVMEGKNLNILREDE</sequence>
<keyword evidence="4 10" id="KW-0479">Metal-binding</keyword>
<dbReference type="NCBIfam" id="NF009895">
    <property type="entry name" value="PRK13352.1"/>
    <property type="match status" value="1"/>
</dbReference>
<reference evidence="11 12" key="1">
    <citation type="journal article" date="2015" name="J. Biotechnol.">
        <title>Complete genome sequence of a malodorant-producing acetogen, Clostridium scatologenes ATCC 25775(T).</title>
        <authorList>
            <person name="Zhu Z."/>
            <person name="Guo T."/>
            <person name="Zheng H."/>
            <person name="Song T."/>
            <person name="Ouyang P."/>
            <person name="Xie J."/>
        </authorList>
    </citation>
    <scope>NUCLEOTIDE SEQUENCE [LARGE SCALE GENOMIC DNA]</scope>
    <source>
        <strain evidence="11 12">ATCC 25775</strain>
    </source>
</reference>
<dbReference type="SFLD" id="SFLDF00407">
    <property type="entry name" value="phosphomethylpyrimidine_syntha"/>
    <property type="match status" value="1"/>
</dbReference>
<dbReference type="SFLD" id="SFLDG01114">
    <property type="entry name" value="phosphomethylpyrimidine_syntha"/>
    <property type="match status" value="1"/>
</dbReference>
<feature type="binding site" evidence="10">
    <location>
        <begin position="226"/>
        <end position="229"/>
    </location>
    <ligand>
        <name>substrate</name>
    </ligand>
</feature>
<keyword evidence="9 10" id="KW-0456">Lyase</keyword>
<dbReference type="STRING" id="1548.CSCA_2729"/>
<evidence type="ECO:0000256" key="5">
    <source>
        <dbReference type="ARBA" id="ARBA00022833"/>
    </source>
</evidence>
<dbReference type="HAMAP" id="MF_00089">
    <property type="entry name" value="ThiC"/>
    <property type="match status" value="1"/>
</dbReference>
<comment type="function">
    <text evidence="1 10">Catalyzes the synthesis of the hydroxymethylpyrimidine phosphate (HMP-P) moiety of thiamine from aminoimidazole ribotide (AIR) in a radical S-adenosyl-L-methionine (SAM)-dependent reaction.</text>
</comment>